<dbReference type="EMBL" id="CABITT030000005">
    <property type="protein sequence ID" value="VVB04985.1"/>
    <property type="molecule type" value="Genomic_DNA"/>
</dbReference>
<name>A0A565BUE6_9BRAS</name>
<feature type="domain" description="F-box associated beta-propeller type 1" evidence="1">
    <location>
        <begin position="622"/>
        <end position="741"/>
    </location>
</feature>
<organism evidence="2 3">
    <name type="scientific">Arabis nemorensis</name>
    <dbReference type="NCBI Taxonomy" id="586526"/>
    <lineage>
        <taxon>Eukaryota</taxon>
        <taxon>Viridiplantae</taxon>
        <taxon>Streptophyta</taxon>
        <taxon>Embryophyta</taxon>
        <taxon>Tracheophyta</taxon>
        <taxon>Spermatophyta</taxon>
        <taxon>Magnoliopsida</taxon>
        <taxon>eudicotyledons</taxon>
        <taxon>Gunneridae</taxon>
        <taxon>Pentapetalae</taxon>
        <taxon>rosids</taxon>
        <taxon>malvids</taxon>
        <taxon>Brassicales</taxon>
        <taxon>Brassicaceae</taxon>
        <taxon>Arabideae</taxon>
        <taxon>Arabis</taxon>
    </lineage>
</organism>
<dbReference type="PANTHER" id="PTHR32387:SF3">
    <property type="entry name" value="ATP_DNA BINDING PROTEIN"/>
    <property type="match status" value="1"/>
</dbReference>
<evidence type="ECO:0000259" key="1">
    <source>
        <dbReference type="Pfam" id="PF07734"/>
    </source>
</evidence>
<dbReference type="InterPro" id="IPR052957">
    <property type="entry name" value="Auxin_embryo_med"/>
</dbReference>
<dbReference type="Proteomes" id="UP000489600">
    <property type="component" value="Unassembled WGS sequence"/>
</dbReference>
<evidence type="ECO:0000313" key="2">
    <source>
        <dbReference type="EMBL" id="VVB04985.1"/>
    </source>
</evidence>
<sequence length="744" mass="85062">MEAKSFPTKELRQIGVVIQFEEAVKGFVRTFKHKASTSALTQSSALSLLSCYRKLMGGWEPLRLIANLPFIDDSSNCSLSLPDPSRITRSSALSLLQCIKFLLNDRFGKLPEELVKKASVKWLKTHAGYRSPNECLFFENSMELEPCDGPFIDEEYYGSELKSYKEELVAIGVSHDQAKARQLLASHICFADSDAITRIYRFLSKSEWKPEKGASLDRIWIPDGEKWVDVSSCVLYDKDKVFGSKLNVLEKHYDSEKDRDLFGFFSSAFGVRTNPSTEDYCALWKDWGTTKDRLSNEECCAFWRFVTQHGNNHGLDFLSKSVSRLPVNAPDSSKNGGILLSNMSDVFIADDLLLKDLFKGSPVFVWYPTPSIKTLPQTKLMEIYRKIGVKEISKCVEMAEAELTDGFKIEQQENNLISLGLVRLILGFLSDPSLKIEAEERSRIIHGLVSLKVQETSEAISTEYTLKLLSKGEKLIAKAKQMIRWEREGVVYAEKMEKACGKRKVLEYATCFGDVIAKGVLWEREDLIGRLSELVKMACLVEFDEDALEFLMKSKNLQVFEEDEKLISDAFSLNLISRLMPSIFKELYVQSRTRLYAFYFVAHRFVYGSSIARTVKFSITGSDFCHGTCDGLVCIYCVNPATRWQRTFPLSTVHGLFSDMYKRKEFHYSSPKPRFGKDMITCTFKPVWLYNSSDFRLDNVTTCEVFDFSPNAWRYVVPASPYRINAYHKPVYLDGSLYWFTECE</sequence>
<gene>
    <name evidence="2" type="ORF">ANE_LOCUS15429</name>
</gene>
<dbReference type="AlphaFoldDB" id="A0A565BUE6"/>
<evidence type="ECO:0000313" key="3">
    <source>
        <dbReference type="Proteomes" id="UP000489600"/>
    </source>
</evidence>
<dbReference type="OrthoDB" id="1262810at2759"/>
<protein>
    <recommendedName>
        <fullName evidence="1">F-box associated beta-propeller type 1 domain-containing protein</fullName>
    </recommendedName>
</protein>
<accession>A0A565BUE6</accession>
<dbReference type="PANTHER" id="PTHR32387">
    <property type="entry name" value="WU:FJ29H11"/>
    <property type="match status" value="1"/>
</dbReference>
<dbReference type="InterPro" id="IPR006527">
    <property type="entry name" value="F-box-assoc_dom_typ1"/>
</dbReference>
<comment type="caution">
    <text evidence="2">The sequence shown here is derived from an EMBL/GenBank/DDBJ whole genome shotgun (WGS) entry which is preliminary data.</text>
</comment>
<dbReference type="Pfam" id="PF07734">
    <property type="entry name" value="FBA_1"/>
    <property type="match status" value="1"/>
</dbReference>
<reference evidence="2" key="1">
    <citation type="submission" date="2019-07" db="EMBL/GenBank/DDBJ databases">
        <authorList>
            <person name="Dittberner H."/>
        </authorList>
    </citation>
    <scope>NUCLEOTIDE SEQUENCE [LARGE SCALE GENOMIC DNA]</scope>
</reference>
<keyword evidence="3" id="KW-1185">Reference proteome</keyword>
<proteinExistence type="predicted"/>